<protein>
    <recommendedName>
        <fullName evidence="4">Phospholipid-binding protein, PBP family</fullName>
    </recommendedName>
</protein>
<dbReference type="EMBL" id="FMBL01000002">
    <property type="protein sequence ID" value="SCC80120.1"/>
    <property type="molecule type" value="Genomic_DNA"/>
</dbReference>
<sequence>MKISADFTTIPEDFTGAAAAENKLEGTPIVSYPFYIDEMQPEVRYLHWQLTDPDSIPVCGFEWIHWSATNVPVDALMFDFNDSHALQIPTDFSRAMPAMIPEAAQGRTSAASKFVGSTNPAVTMRYNGPTPPDQPHGYVLHVWGTATPLPQMNQGFWLNELYHKIRAHEGPIDEAEITLMANPAE</sequence>
<proteinExistence type="inferred from homology"/>
<dbReference type="STRING" id="1505727.GA0061077_1036"/>
<keyword evidence="3" id="KW-1185">Reference proteome</keyword>
<dbReference type="RefSeq" id="WP_091847866.1">
    <property type="nucleotide sequence ID" value="NZ_FMBL01000002.1"/>
</dbReference>
<evidence type="ECO:0000313" key="3">
    <source>
        <dbReference type="Proteomes" id="UP000242610"/>
    </source>
</evidence>
<dbReference type="NCBIfam" id="TIGR00481">
    <property type="entry name" value="YbhB/YbcL family Raf kinase inhibitor-like protein"/>
    <property type="match status" value="1"/>
</dbReference>
<dbReference type="Pfam" id="PF01161">
    <property type="entry name" value="PBP"/>
    <property type="match status" value="1"/>
</dbReference>
<comment type="similarity">
    <text evidence="1">Belongs to the UPF0098 family.</text>
</comment>
<dbReference type="OrthoDB" id="9797506at2"/>
<dbReference type="InterPro" id="IPR005247">
    <property type="entry name" value="YbhB_YbcL/LppC-like"/>
</dbReference>
<dbReference type="AlphaFoldDB" id="A0A1C4H640"/>
<evidence type="ECO:0000313" key="2">
    <source>
        <dbReference type="EMBL" id="SCC80120.1"/>
    </source>
</evidence>
<dbReference type="CDD" id="cd00865">
    <property type="entry name" value="PEBP_bact_arch"/>
    <property type="match status" value="1"/>
</dbReference>
<accession>A0A1C4H640</accession>
<dbReference type="InterPro" id="IPR008914">
    <property type="entry name" value="PEBP"/>
</dbReference>
<dbReference type="Proteomes" id="UP000242610">
    <property type="component" value="Unassembled WGS sequence"/>
</dbReference>
<evidence type="ECO:0000256" key="1">
    <source>
        <dbReference type="ARBA" id="ARBA00007120"/>
    </source>
</evidence>
<dbReference type="InterPro" id="IPR036610">
    <property type="entry name" value="PEBP-like_sf"/>
</dbReference>
<evidence type="ECO:0008006" key="4">
    <source>
        <dbReference type="Google" id="ProtNLM"/>
    </source>
</evidence>
<organism evidence="2 3">
    <name type="scientific">Bifidobacterium commune</name>
    <dbReference type="NCBI Taxonomy" id="1505727"/>
    <lineage>
        <taxon>Bacteria</taxon>
        <taxon>Bacillati</taxon>
        <taxon>Actinomycetota</taxon>
        <taxon>Actinomycetes</taxon>
        <taxon>Bifidobacteriales</taxon>
        <taxon>Bifidobacteriaceae</taxon>
        <taxon>Bifidobacterium</taxon>
    </lineage>
</organism>
<dbReference type="Gene3D" id="3.90.280.10">
    <property type="entry name" value="PEBP-like"/>
    <property type="match status" value="1"/>
</dbReference>
<name>A0A1C4H640_9BIFI</name>
<reference evidence="3" key="1">
    <citation type="submission" date="2016-08" db="EMBL/GenBank/DDBJ databases">
        <authorList>
            <person name="Varghese N."/>
            <person name="Submissions Spin"/>
        </authorList>
    </citation>
    <scope>NUCLEOTIDE SEQUENCE [LARGE SCALE GENOMIC DNA]</scope>
    <source>
        <strain evidence="3">R-52791</strain>
    </source>
</reference>
<gene>
    <name evidence="2" type="ORF">GA0061077_1036</name>
</gene>
<dbReference type="SUPFAM" id="SSF49777">
    <property type="entry name" value="PEBP-like"/>
    <property type="match status" value="1"/>
</dbReference>